<evidence type="ECO:0000256" key="1">
    <source>
        <dbReference type="SAM" id="SignalP"/>
    </source>
</evidence>
<keyword evidence="1" id="KW-0732">Signal</keyword>
<evidence type="ECO:0000313" key="3">
    <source>
        <dbReference type="Proteomes" id="UP000317036"/>
    </source>
</evidence>
<dbReference type="InterPro" id="IPR050490">
    <property type="entry name" value="Bact_solute-bd_prot1"/>
</dbReference>
<feature type="signal peptide" evidence="1">
    <location>
        <begin position="1"/>
        <end position="28"/>
    </location>
</feature>
<name>A0A559K618_9BACL</name>
<dbReference type="PANTHER" id="PTHR43649">
    <property type="entry name" value="ARABINOSE-BINDING PROTEIN-RELATED"/>
    <property type="match status" value="1"/>
</dbReference>
<proteinExistence type="predicted"/>
<dbReference type="Proteomes" id="UP000317036">
    <property type="component" value="Unassembled WGS sequence"/>
</dbReference>
<dbReference type="InterPro" id="IPR006059">
    <property type="entry name" value="SBP"/>
</dbReference>
<sequence>MDHEFRKTRSMLLLLTMSLGLLPGCVDSASNPQMMETSLSTEEVQPLTLWMFNTDIYLKPAAEEVAKEMKVKLNYEFSNPERYKTKIKMAVAANELPDVFTQYSGKSEWELILNAKVAAPLNDVITRNGLEIKFTNQSLIRQEDGNIYSVPYRPEQSQVVLYNKKLMAKLGLQPPANWEELLNMVKTAGNSGIIPIALGGRDRWPGDLIYNTLVLRESQEAYSRAAKGEISFTDKPFVDAADKVIQLVKANAFQEGFLNQTDLEARDLFYTGKALMLINGSWVFPNAVSSLGDDLGYTVFPQTGAIKGPITSNTGERSTNPYGIFVNAQSKQLQKAKEFAVRYSLKINDELVKLGLSSYAQTPQKPQVGINGAYAQYLKDFKNFTYIQPYWYGTIPATMGEAYRDLNQKLYTGTLSSSQYVQMMEHIMRKP</sequence>
<keyword evidence="3" id="KW-1185">Reference proteome</keyword>
<accession>A0A559K618</accession>
<dbReference type="AlphaFoldDB" id="A0A559K618"/>
<dbReference type="SUPFAM" id="SSF53850">
    <property type="entry name" value="Periplasmic binding protein-like II"/>
    <property type="match status" value="1"/>
</dbReference>
<organism evidence="2 3">
    <name type="scientific">Paenibacillus cremeus</name>
    <dbReference type="NCBI Taxonomy" id="2163881"/>
    <lineage>
        <taxon>Bacteria</taxon>
        <taxon>Bacillati</taxon>
        <taxon>Bacillota</taxon>
        <taxon>Bacilli</taxon>
        <taxon>Bacillales</taxon>
        <taxon>Paenibacillaceae</taxon>
        <taxon>Paenibacillus</taxon>
    </lineage>
</organism>
<reference evidence="2 3" key="1">
    <citation type="submission" date="2019-07" db="EMBL/GenBank/DDBJ databases">
        <authorList>
            <person name="Kim J."/>
        </authorList>
    </citation>
    <scope>NUCLEOTIDE SEQUENCE [LARGE SCALE GENOMIC DNA]</scope>
    <source>
        <strain evidence="2 3">JC52</strain>
    </source>
</reference>
<dbReference type="Gene3D" id="3.40.190.10">
    <property type="entry name" value="Periplasmic binding protein-like II"/>
    <property type="match status" value="2"/>
</dbReference>
<evidence type="ECO:0000313" key="2">
    <source>
        <dbReference type="EMBL" id="TVY07572.1"/>
    </source>
</evidence>
<dbReference type="RefSeq" id="WP_144851595.1">
    <property type="nucleotide sequence ID" value="NZ_VNJI01000035.1"/>
</dbReference>
<dbReference type="EMBL" id="VNJI01000035">
    <property type="protein sequence ID" value="TVY07572.1"/>
    <property type="molecule type" value="Genomic_DNA"/>
</dbReference>
<dbReference type="Pfam" id="PF01547">
    <property type="entry name" value="SBP_bac_1"/>
    <property type="match status" value="1"/>
</dbReference>
<comment type="caution">
    <text evidence="2">The sequence shown here is derived from an EMBL/GenBank/DDBJ whole genome shotgun (WGS) entry which is preliminary data.</text>
</comment>
<gene>
    <name evidence="2" type="ORF">FPZ49_23470</name>
</gene>
<dbReference type="PANTHER" id="PTHR43649:SF14">
    <property type="entry name" value="BLR3389 PROTEIN"/>
    <property type="match status" value="1"/>
</dbReference>
<dbReference type="OrthoDB" id="355435at2"/>
<feature type="chain" id="PRO_5021699567" evidence="1">
    <location>
        <begin position="29"/>
        <end position="431"/>
    </location>
</feature>
<protein>
    <submittedName>
        <fullName evidence="2">Extracellular solute-binding protein</fullName>
    </submittedName>
</protein>